<gene>
    <name evidence="3" type="ORF">BOX37_17565</name>
</gene>
<accession>A0A1J0W295</accession>
<proteinExistence type="predicted"/>
<feature type="domain" description="Thioesterase" evidence="2">
    <location>
        <begin position="36"/>
        <end position="112"/>
    </location>
</feature>
<protein>
    <submittedName>
        <fullName evidence="3">Competence protein ComA</fullName>
    </submittedName>
</protein>
<evidence type="ECO:0000313" key="3">
    <source>
        <dbReference type="EMBL" id="APE38448.1"/>
    </source>
</evidence>
<dbReference type="AlphaFoldDB" id="A0A1J0W295"/>
<dbReference type="Gene3D" id="3.10.129.10">
    <property type="entry name" value="Hotdog Thioesterase"/>
    <property type="match status" value="1"/>
</dbReference>
<dbReference type="InterPro" id="IPR029069">
    <property type="entry name" value="HotDog_dom_sf"/>
</dbReference>
<dbReference type="Proteomes" id="UP000183810">
    <property type="component" value="Chromosome"/>
</dbReference>
<dbReference type="CDD" id="cd03443">
    <property type="entry name" value="PaaI_thioesterase"/>
    <property type="match status" value="1"/>
</dbReference>
<evidence type="ECO:0000313" key="4">
    <source>
        <dbReference type="Proteomes" id="UP000183810"/>
    </source>
</evidence>
<organism evidence="3 4">
    <name type="scientific">Nocardia mangyaensis</name>
    <dbReference type="NCBI Taxonomy" id="2213200"/>
    <lineage>
        <taxon>Bacteria</taxon>
        <taxon>Bacillati</taxon>
        <taxon>Actinomycetota</taxon>
        <taxon>Actinomycetes</taxon>
        <taxon>Mycobacteriales</taxon>
        <taxon>Nocardiaceae</taxon>
        <taxon>Nocardia</taxon>
    </lineage>
</organism>
<dbReference type="GO" id="GO:0005829">
    <property type="term" value="C:cytosol"/>
    <property type="evidence" value="ECO:0007669"/>
    <property type="project" value="TreeGrafter"/>
</dbReference>
<evidence type="ECO:0000256" key="1">
    <source>
        <dbReference type="ARBA" id="ARBA00022801"/>
    </source>
</evidence>
<dbReference type="OrthoDB" id="9813282at2"/>
<dbReference type="PANTHER" id="PTHR43240">
    <property type="entry name" value="1,4-DIHYDROXY-2-NAPHTHOYL-COA THIOESTERASE 1"/>
    <property type="match status" value="1"/>
</dbReference>
<reference evidence="3" key="1">
    <citation type="submission" date="2016-11" db="EMBL/GenBank/DDBJ databases">
        <authorList>
            <person name="Jaros S."/>
            <person name="Januszkiewicz K."/>
            <person name="Wedrychowicz H."/>
        </authorList>
    </citation>
    <scope>NUCLEOTIDE SEQUENCE [LARGE SCALE GENOMIC DNA]</scope>
    <source>
        <strain evidence="3">Y48</strain>
    </source>
</reference>
<dbReference type="NCBIfam" id="TIGR00369">
    <property type="entry name" value="unchar_dom_1"/>
    <property type="match status" value="1"/>
</dbReference>
<dbReference type="InterPro" id="IPR003736">
    <property type="entry name" value="PAAI_dom"/>
</dbReference>
<name>A0A1J0W295_9NOCA</name>
<dbReference type="PANTHER" id="PTHR43240:SF8">
    <property type="entry name" value="PHENYLACETIC ACID DEGRADATION-RELATED PROTEIN"/>
    <property type="match status" value="1"/>
</dbReference>
<dbReference type="GO" id="GO:0061522">
    <property type="term" value="F:1,4-dihydroxy-2-naphthoyl-CoA thioesterase activity"/>
    <property type="evidence" value="ECO:0007669"/>
    <property type="project" value="TreeGrafter"/>
</dbReference>
<dbReference type="SUPFAM" id="SSF54637">
    <property type="entry name" value="Thioesterase/thiol ester dehydrase-isomerase"/>
    <property type="match status" value="1"/>
</dbReference>
<evidence type="ECO:0000259" key="2">
    <source>
        <dbReference type="Pfam" id="PF03061"/>
    </source>
</evidence>
<dbReference type="KEGG" id="nsl:BOX37_17565"/>
<keyword evidence="4" id="KW-1185">Reference proteome</keyword>
<keyword evidence="1" id="KW-0378">Hydrolase</keyword>
<sequence length="139" mass="14598">MLDGRFPGLVGLRIRAAAAAAVTGELPVREALLAPNGYLHAATVVALADTVCGVGARLALPAEASGFTTLELKTNYLGTARSGTVTVDAALVHGGRRTQVWDATVRDDAGRAIALFRCTQLVLYPTAPQHRTDTETEQE</sequence>
<dbReference type="Pfam" id="PF03061">
    <property type="entry name" value="4HBT"/>
    <property type="match status" value="1"/>
</dbReference>
<dbReference type="EMBL" id="CP018082">
    <property type="protein sequence ID" value="APE38448.1"/>
    <property type="molecule type" value="Genomic_DNA"/>
</dbReference>
<dbReference type="InterPro" id="IPR006683">
    <property type="entry name" value="Thioestr_dom"/>
</dbReference>